<dbReference type="AlphaFoldDB" id="A0AAV1CZD7"/>
<feature type="region of interest" description="Disordered" evidence="1">
    <location>
        <begin position="141"/>
        <end position="196"/>
    </location>
</feature>
<sequence>MASKRAAKLREELRQELKGEFDQYKVYLEQRLADFIVRHVRKDVAKELQRLGFDANNPRRVSRVGKISNISASSGHSAASHQRRGRQVGVLRSLRDFASEFYALLTRNAFVGTRETKVKRYISRLRPARVPLFDSASIATAQQRTTNVERQQQRRSGGNCFQPLKNLPSSPSSNPTPTLAAAPDSSGSGRPRGGLSSASTVANMGIAKWPANILCSSESSFVILALPSLAAPHVVEHDHDPWANENVDWGNPPIFDVYPDDDDWCHRSIFDVYRGVDFLEEREPLDVKALDLLVSPQLSENFSQREDNINNEVNSNDLVDVVSRDSLYALSPISVANDDCSLQFCGNFGSFVKCHSYIISGSITWCFLDIHVWVSKSCFNAAAFSFRMMGEFGLLAS</sequence>
<feature type="compositionally biased region" description="Low complexity" evidence="1">
    <location>
        <begin position="166"/>
        <end position="196"/>
    </location>
</feature>
<protein>
    <submittedName>
        <fullName evidence="2">OLC1v1038270C1</fullName>
    </submittedName>
</protein>
<evidence type="ECO:0000313" key="3">
    <source>
        <dbReference type="Proteomes" id="UP001161247"/>
    </source>
</evidence>
<name>A0AAV1CZD7_OLDCO</name>
<dbReference type="Proteomes" id="UP001161247">
    <property type="component" value="Chromosome 3"/>
</dbReference>
<reference evidence="2" key="1">
    <citation type="submission" date="2023-03" db="EMBL/GenBank/DDBJ databases">
        <authorList>
            <person name="Julca I."/>
        </authorList>
    </citation>
    <scope>NUCLEOTIDE SEQUENCE</scope>
</reference>
<accession>A0AAV1CZD7</accession>
<feature type="compositionally biased region" description="Polar residues" evidence="1">
    <location>
        <begin position="141"/>
        <end position="156"/>
    </location>
</feature>
<keyword evidence="3" id="KW-1185">Reference proteome</keyword>
<proteinExistence type="predicted"/>
<evidence type="ECO:0000313" key="2">
    <source>
        <dbReference type="EMBL" id="CAI9101044.1"/>
    </source>
</evidence>
<evidence type="ECO:0000256" key="1">
    <source>
        <dbReference type="SAM" id="MobiDB-lite"/>
    </source>
</evidence>
<organism evidence="2 3">
    <name type="scientific">Oldenlandia corymbosa var. corymbosa</name>
    <dbReference type="NCBI Taxonomy" id="529605"/>
    <lineage>
        <taxon>Eukaryota</taxon>
        <taxon>Viridiplantae</taxon>
        <taxon>Streptophyta</taxon>
        <taxon>Embryophyta</taxon>
        <taxon>Tracheophyta</taxon>
        <taxon>Spermatophyta</taxon>
        <taxon>Magnoliopsida</taxon>
        <taxon>eudicotyledons</taxon>
        <taxon>Gunneridae</taxon>
        <taxon>Pentapetalae</taxon>
        <taxon>asterids</taxon>
        <taxon>lamiids</taxon>
        <taxon>Gentianales</taxon>
        <taxon>Rubiaceae</taxon>
        <taxon>Rubioideae</taxon>
        <taxon>Spermacoceae</taxon>
        <taxon>Hedyotis-Oldenlandia complex</taxon>
        <taxon>Oldenlandia</taxon>
    </lineage>
</organism>
<gene>
    <name evidence="2" type="ORF">OLC1_LOCUS10730</name>
</gene>
<dbReference type="EMBL" id="OX459120">
    <property type="protein sequence ID" value="CAI9101044.1"/>
    <property type="molecule type" value="Genomic_DNA"/>
</dbReference>